<dbReference type="EMBL" id="CP019475">
    <property type="protein sequence ID" value="UQC81140.1"/>
    <property type="molecule type" value="Genomic_DNA"/>
</dbReference>
<evidence type="ECO:0000313" key="3">
    <source>
        <dbReference type="Proteomes" id="UP000830671"/>
    </source>
</evidence>
<dbReference type="PANTHER" id="PTHR24094:SF15">
    <property type="entry name" value="AMP-DEPENDENT SYNTHETASE_LIGASE DOMAIN-CONTAINING PROTEIN-RELATED"/>
    <property type="match status" value="1"/>
</dbReference>
<dbReference type="RefSeq" id="XP_049142768.1">
    <property type="nucleotide sequence ID" value="XM_049285625.1"/>
</dbReference>
<reference evidence="2" key="1">
    <citation type="journal article" date="2021" name="Mol. Plant Microbe Interact.">
        <title>Complete Genome Sequence of the Plant-Pathogenic Fungus Colletotrichum lupini.</title>
        <authorList>
            <person name="Baroncelli R."/>
            <person name="Pensec F."/>
            <person name="Da Lio D."/>
            <person name="Boufleur T."/>
            <person name="Vicente I."/>
            <person name="Sarrocco S."/>
            <person name="Picot A."/>
            <person name="Baraldi E."/>
            <person name="Sukno S."/>
            <person name="Thon M."/>
            <person name="Le Floch G."/>
        </authorList>
    </citation>
    <scope>NUCLEOTIDE SEQUENCE</scope>
    <source>
        <strain evidence="2">IMI 504893</strain>
    </source>
</reference>
<dbReference type="InterPro" id="IPR011089">
    <property type="entry name" value="GmrSD_C"/>
</dbReference>
<name>A0A9Q8WFX1_9PEZI</name>
<sequence length="280" mass="30228">MKVGFDVVQARETQTWELSRPADEEVLLTTNEINRKDPPVHHITPASIPVLSSHPVSSIRPFATVTMKVTAALFMIAGAAVASPVPAPNPVAEPLPMPTPLGIPTAASAKTQLAALTVAAWTNTGTYDRDLFPTWDTISGTCNTRETVLQRDGTNVVVNSACSATSGTWKSPYDGATWTAASDVDIDHMVPLKNAWISGAASWTTAKRESFANDLTRPQLWAVTDEVNQSKSDKSPDSWKPPLTSFYCTYARSWVAVKSYWALTVTSAEKTALTSMLNTC</sequence>
<dbReference type="Pfam" id="PF07510">
    <property type="entry name" value="GmrSD_C"/>
    <property type="match status" value="1"/>
</dbReference>
<dbReference type="PANTHER" id="PTHR24094">
    <property type="entry name" value="SECRETED PROTEIN"/>
    <property type="match status" value="1"/>
</dbReference>
<organism evidence="2 3">
    <name type="scientific">Colletotrichum lupini</name>
    <dbReference type="NCBI Taxonomy" id="145971"/>
    <lineage>
        <taxon>Eukaryota</taxon>
        <taxon>Fungi</taxon>
        <taxon>Dikarya</taxon>
        <taxon>Ascomycota</taxon>
        <taxon>Pezizomycotina</taxon>
        <taxon>Sordariomycetes</taxon>
        <taxon>Hypocreomycetidae</taxon>
        <taxon>Glomerellales</taxon>
        <taxon>Glomerellaceae</taxon>
        <taxon>Colletotrichum</taxon>
        <taxon>Colletotrichum acutatum species complex</taxon>
    </lineage>
</organism>
<gene>
    <name evidence="2" type="ORF">CLUP02_06626</name>
</gene>
<feature type="domain" description="GmrSD restriction endonucleases C-terminal" evidence="1">
    <location>
        <begin position="179"/>
        <end position="274"/>
    </location>
</feature>
<proteinExistence type="predicted"/>
<evidence type="ECO:0000313" key="2">
    <source>
        <dbReference type="EMBL" id="UQC81140.1"/>
    </source>
</evidence>
<dbReference type="AlphaFoldDB" id="A0A9Q8WFX1"/>
<keyword evidence="3" id="KW-1185">Reference proteome</keyword>
<dbReference type="GeneID" id="73340635"/>
<dbReference type="KEGG" id="clup:CLUP02_06626"/>
<protein>
    <recommendedName>
        <fullName evidence="1">GmrSD restriction endonucleases C-terminal domain-containing protein</fullName>
    </recommendedName>
</protein>
<evidence type="ECO:0000259" key="1">
    <source>
        <dbReference type="Pfam" id="PF07510"/>
    </source>
</evidence>
<accession>A0A9Q8WFX1</accession>
<dbReference type="Proteomes" id="UP000830671">
    <property type="component" value="Chromosome 3"/>
</dbReference>